<dbReference type="RefSeq" id="WP_094947507.1">
    <property type="nucleotide sequence ID" value="NZ_JBMHIA010000022.1"/>
</dbReference>
<gene>
    <name evidence="2" type="ORF">CFY87_10360</name>
    <name evidence="3" type="ORF">NCTC10851_02246</name>
</gene>
<dbReference type="SUPFAM" id="SSF53335">
    <property type="entry name" value="S-adenosyl-L-methionine-dependent methyltransferases"/>
    <property type="match status" value="1"/>
</dbReference>
<dbReference type="REBASE" id="245605">
    <property type="entry name" value="M1.Ase15768ORF10360P"/>
</dbReference>
<dbReference type="OrthoDB" id="9782445at2"/>
<keyword evidence="2" id="KW-0540">Nuclease</keyword>
<name>A0A263HBB9_9PAST</name>
<protein>
    <submittedName>
        <fullName evidence="2">Restriction endonuclease subunit M</fullName>
    </submittedName>
</protein>
<dbReference type="InParanoid" id="A0A263HBB9"/>
<dbReference type="REBASE" id="377972">
    <property type="entry name" value="M1.Ase10851ORF2246P"/>
</dbReference>
<reference evidence="3 5" key="2">
    <citation type="submission" date="2018-06" db="EMBL/GenBank/DDBJ databases">
        <authorList>
            <consortium name="Pathogen Informatics"/>
            <person name="Doyle S."/>
        </authorList>
    </citation>
    <scope>NUCLEOTIDE SEQUENCE [LARGE SCALE GENOMIC DNA]</scope>
    <source>
        <strain evidence="3 5">NCTC10851</strain>
    </source>
</reference>
<evidence type="ECO:0000313" key="3">
    <source>
        <dbReference type="EMBL" id="SUU38751.1"/>
    </source>
</evidence>
<keyword evidence="2" id="KW-0255">Endonuclease</keyword>
<reference evidence="2 4" key="1">
    <citation type="submission" date="2017-07" db="EMBL/GenBank/DDBJ databases">
        <title>Virulence factors identified in Actinobacillus seminis.</title>
        <authorList>
            <person name="Negrete-Abascal E."/>
            <person name="Vaca-Pacheco S."/>
            <person name="Montes-Garcia F."/>
            <person name="Leyto-Gil A.M."/>
            <person name="Fragoso-Garcia E."/>
            <person name="Carvente-Garcia R."/>
            <person name="Perez-Agueros S."/>
            <person name="Castelan-Sanchez H.G."/>
            <person name="Garcia-Molina A."/>
            <person name="Villamar T.E."/>
            <person name="Vazquez-Cruz C."/>
        </authorList>
    </citation>
    <scope>NUCLEOTIDE SEQUENCE [LARGE SCALE GENOMIC DNA]</scope>
    <source>
        <strain evidence="2 4">ATCC 15768</strain>
    </source>
</reference>
<dbReference type="GO" id="GO:0004519">
    <property type="term" value="F:endonuclease activity"/>
    <property type="evidence" value="ECO:0007669"/>
    <property type="project" value="UniProtKB-KW"/>
</dbReference>
<evidence type="ECO:0000313" key="2">
    <source>
        <dbReference type="EMBL" id="OZN24209.1"/>
    </source>
</evidence>
<accession>A0A263HBB9</accession>
<evidence type="ECO:0000313" key="4">
    <source>
        <dbReference type="Proteomes" id="UP000215738"/>
    </source>
</evidence>
<evidence type="ECO:0000259" key="1">
    <source>
        <dbReference type="Pfam" id="PF20473"/>
    </source>
</evidence>
<dbReference type="AlphaFoldDB" id="A0A263HBB9"/>
<dbReference type="EMBL" id="UFSB01000001">
    <property type="protein sequence ID" value="SUU38751.1"/>
    <property type="molecule type" value="Genomic_DNA"/>
</dbReference>
<evidence type="ECO:0000313" key="5">
    <source>
        <dbReference type="Proteomes" id="UP000254507"/>
    </source>
</evidence>
<organism evidence="3 5">
    <name type="scientific">Actinobacillus seminis</name>
    <dbReference type="NCBI Taxonomy" id="722"/>
    <lineage>
        <taxon>Bacteria</taxon>
        <taxon>Pseudomonadati</taxon>
        <taxon>Pseudomonadota</taxon>
        <taxon>Gammaproteobacteria</taxon>
        <taxon>Pasteurellales</taxon>
        <taxon>Pasteurellaceae</taxon>
        <taxon>Actinobacillus</taxon>
    </lineage>
</organism>
<dbReference type="InterPro" id="IPR046816">
    <property type="entry name" value="MmeI_Mtase"/>
</dbReference>
<dbReference type="Proteomes" id="UP000254507">
    <property type="component" value="Unassembled WGS sequence"/>
</dbReference>
<dbReference type="Gene3D" id="3.40.50.150">
    <property type="entry name" value="Vaccinia Virus protein VP39"/>
    <property type="match status" value="1"/>
</dbReference>
<feature type="domain" description="MmeI-like DNA-methyltransferase" evidence="1">
    <location>
        <begin position="39"/>
        <end position="147"/>
    </location>
</feature>
<proteinExistence type="predicted"/>
<dbReference type="InterPro" id="IPR029063">
    <property type="entry name" value="SAM-dependent_MTases_sf"/>
</dbReference>
<sequence>MTTQIKSKQRVSDHGEVFTRKEEVNAMLDLVKDETLRIESRFLEPACGDGNFLIEILKRKLAVVEKEYAQSQREYEFYFVIAIGAIYGIELQYDNVLACRERLCKFAEESYRLLFSETANDAVISVIRFILSLNIVQGNALKMCYVDKNTQDIETKMLRFSQWEPINFWRNRHYCIQRKEFEYEQLVKNGNKTRNAVPQLPYPICYFLEIQNAQPID</sequence>
<keyword evidence="2" id="KW-0378">Hydrolase</keyword>
<dbReference type="Pfam" id="PF20473">
    <property type="entry name" value="MmeI_Mtase"/>
    <property type="match status" value="1"/>
</dbReference>
<dbReference type="Proteomes" id="UP000215738">
    <property type="component" value="Unassembled WGS sequence"/>
</dbReference>
<dbReference type="EMBL" id="NLFK01000012">
    <property type="protein sequence ID" value="OZN24209.1"/>
    <property type="molecule type" value="Genomic_DNA"/>
</dbReference>
<keyword evidence="4" id="KW-1185">Reference proteome</keyword>